<evidence type="ECO:0000313" key="2">
    <source>
        <dbReference type="EMBL" id="KGN30443.1"/>
    </source>
</evidence>
<gene>
    <name evidence="2" type="ORF">N802_07295</name>
</gene>
<dbReference type="Gene3D" id="2.70.98.70">
    <property type="match status" value="1"/>
</dbReference>
<reference evidence="2 3" key="1">
    <citation type="submission" date="2013-08" db="EMBL/GenBank/DDBJ databases">
        <title>The genome sequence of Knoellia sinensis.</title>
        <authorList>
            <person name="Zhu W."/>
            <person name="Wang G."/>
        </authorList>
    </citation>
    <scope>NUCLEOTIDE SEQUENCE [LARGE SCALE GENOMIC DNA]</scope>
    <source>
        <strain evidence="2 3">KCTC 19936</strain>
    </source>
</reference>
<evidence type="ECO:0000256" key="1">
    <source>
        <dbReference type="SAM" id="SignalP"/>
    </source>
</evidence>
<dbReference type="EMBL" id="AVPJ01000019">
    <property type="protein sequence ID" value="KGN30443.1"/>
    <property type="molecule type" value="Genomic_DNA"/>
</dbReference>
<protein>
    <recommendedName>
        <fullName evidence="4">Heparin-sulfate lyase N-terminal domain-containing protein</fullName>
    </recommendedName>
</protein>
<keyword evidence="3" id="KW-1185">Reference proteome</keyword>
<dbReference type="STRING" id="1385520.N802_07295"/>
<comment type="caution">
    <text evidence="2">The sequence shown here is derived from an EMBL/GenBank/DDBJ whole genome shotgun (WGS) entry which is preliminary data.</text>
</comment>
<dbReference type="eggNOG" id="COG0627">
    <property type="taxonomic scope" value="Bacteria"/>
</dbReference>
<dbReference type="AlphaFoldDB" id="A0A0A0J047"/>
<feature type="signal peptide" evidence="1">
    <location>
        <begin position="1"/>
        <end position="24"/>
    </location>
</feature>
<dbReference type="SUPFAM" id="SSF48230">
    <property type="entry name" value="Chondroitin AC/alginate lyase"/>
    <property type="match status" value="1"/>
</dbReference>
<dbReference type="InterPro" id="IPR008929">
    <property type="entry name" value="Chondroitin_lyas"/>
</dbReference>
<accession>A0A0A0J047</accession>
<proteinExistence type="predicted"/>
<dbReference type="Gene3D" id="1.50.10.100">
    <property type="entry name" value="Chondroitin AC/alginate lyase"/>
    <property type="match status" value="1"/>
</dbReference>
<dbReference type="RefSeq" id="WP_035918776.1">
    <property type="nucleotide sequence ID" value="NZ_AVPJ01000019.1"/>
</dbReference>
<evidence type="ECO:0008006" key="4">
    <source>
        <dbReference type="Google" id="ProtNLM"/>
    </source>
</evidence>
<dbReference type="Proteomes" id="UP000030002">
    <property type="component" value="Unassembled WGS sequence"/>
</dbReference>
<organism evidence="2 3">
    <name type="scientific">Knoellia sinensis KCTC 19936</name>
    <dbReference type="NCBI Taxonomy" id="1385520"/>
    <lineage>
        <taxon>Bacteria</taxon>
        <taxon>Bacillati</taxon>
        <taxon>Actinomycetota</taxon>
        <taxon>Actinomycetes</taxon>
        <taxon>Micrococcales</taxon>
        <taxon>Intrasporangiaceae</taxon>
        <taxon>Knoellia</taxon>
    </lineage>
</organism>
<keyword evidence="1" id="KW-0732">Signal</keyword>
<evidence type="ECO:0000313" key="3">
    <source>
        <dbReference type="Proteomes" id="UP000030002"/>
    </source>
</evidence>
<dbReference type="OrthoDB" id="4592556at2"/>
<feature type="chain" id="PRO_5038726059" description="Heparin-sulfate lyase N-terminal domain-containing protein" evidence="1">
    <location>
        <begin position="25"/>
        <end position="592"/>
    </location>
</feature>
<sequence length="592" mass="63672">MLTTRLRGARRGAAVLLTSAVAIAGLAGPVAADRNNPLPSPKKAMAKARASADKVDEVPGMTPAKAAKMGIEAADQTMAAAVDTTGCAKLRVIDSKTGTGASTKISIVGHSATWTIGSMPTSWYTSPPTSAPVWNLYFKGFYWASELAPQFLASGDTAGMDALIKAAANFHVVNPDRGNSLNGWDEGTNLRRTEALNCLYRASGGDARLKPAIEAAAKMNMDPARYYGLPNHSPHNHGAMANLALIDSADLLNRSDWRIFAANRLVRDSGGVWTKGGLTFEQSAAYHHFNKAMWSDIGDLLATYPEQEMRTAAGNIRAYVRTANAALSHLTSPNGKLVPFGDGLPTAFTRTAQPSGSFRDDQAGVLTGRWSWTDPNTSMYLLRYGPPRRLHGQEERTSLVWWAAGAPVLIDPGTFSYDPGIYQTFAKSPIGHSVNIVRNRNFVPSAGVNVTARSSSGSIHGVTTSDSQYGIAHTRNWKIDAGTKKVTLSDTTSGVSTTTAHLDSRWKRMYTAPDGKTMGYSDPQGRLLVVKASYPMREFKGSTNPVLGWQFPQTGQRIQAPQLIMYPAGGTSTMTFQVFGTRDKKPRLVGGR</sequence>
<name>A0A0A0J047_9MICO</name>